<sequence length="46" mass="5313">MLPILPLVLFLYSLARTHTRPLTGHSQILLVLLRIIVAYLAMIWLK</sequence>
<protein>
    <submittedName>
        <fullName evidence="2">Uncharacterized protein</fullName>
    </submittedName>
</protein>
<keyword evidence="1" id="KW-1133">Transmembrane helix</keyword>
<evidence type="ECO:0000256" key="1">
    <source>
        <dbReference type="SAM" id="Phobius"/>
    </source>
</evidence>
<dbReference type="AlphaFoldDB" id="A0A0E9TJW8"/>
<accession>A0A0E9TJW8</accession>
<proteinExistence type="predicted"/>
<keyword evidence="1" id="KW-0812">Transmembrane</keyword>
<feature type="transmembrane region" description="Helical" evidence="1">
    <location>
        <begin position="25"/>
        <end position="45"/>
    </location>
</feature>
<reference evidence="2" key="1">
    <citation type="submission" date="2014-11" db="EMBL/GenBank/DDBJ databases">
        <authorList>
            <person name="Amaro Gonzalez C."/>
        </authorList>
    </citation>
    <scope>NUCLEOTIDE SEQUENCE</scope>
</reference>
<keyword evidence="1" id="KW-0472">Membrane</keyword>
<organism evidence="2">
    <name type="scientific">Anguilla anguilla</name>
    <name type="common">European freshwater eel</name>
    <name type="synonym">Muraena anguilla</name>
    <dbReference type="NCBI Taxonomy" id="7936"/>
    <lineage>
        <taxon>Eukaryota</taxon>
        <taxon>Metazoa</taxon>
        <taxon>Chordata</taxon>
        <taxon>Craniata</taxon>
        <taxon>Vertebrata</taxon>
        <taxon>Euteleostomi</taxon>
        <taxon>Actinopterygii</taxon>
        <taxon>Neopterygii</taxon>
        <taxon>Teleostei</taxon>
        <taxon>Anguilliformes</taxon>
        <taxon>Anguillidae</taxon>
        <taxon>Anguilla</taxon>
    </lineage>
</organism>
<evidence type="ECO:0000313" key="2">
    <source>
        <dbReference type="EMBL" id="JAH53876.1"/>
    </source>
</evidence>
<reference evidence="2" key="2">
    <citation type="journal article" date="2015" name="Fish Shellfish Immunol.">
        <title>Early steps in the European eel (Anguilla anguilla)-Vibrio vulnificus interaction in the gills: Role of the RtxA13 toxin.</title>
        <authorList>
            <person name="Callol A."/>
            <person name="Pajuelo D."/>
            <person name="Ebbesson L."/>
            <person name="Teles M."/>
            <person name="MacKenzie S."/>
            <person name="Amaro C."/>
        </authorList>
    </citation>
    <scope>NUCLEOTIDE SEQUENCE</scope>
</reference>
<name>A0A0E9TJW8_ANGAN</name>
<dbReference type="EMBL" id="GBXM01054701">
    <property type="protein sequence ID" value="JAH53876.1"/>
    <property type="molecule type" value="Transcribed_RNA"/>
</dbReference>